<proteinExistence type="predicted"/>
<name>A0A6J7WPT3_9CAUD</name>
<evidence type="ECO:0000313" key="1">
    <source>
        <dbReference type="EMBL" id="CAB5218725.1"/>
    </source>
</evidence>
<accession>A0A6J7WPT3</accession>
<sequence>MNPFEIRAKLLDQAHGYLEKQFEVNTEFAKGVFAELVKQGDKVASDWQEYAPKMYSMDEILEKAKTLYGFVNNVK</sequence>
<gene>
    <name evidence="1" type="ORF">UFOVP218_92</name>
</gene>
<reference evidence="1" key="1">
    <citation type="submission" date="2020-05" db="EMBL/GenBank/DDBJ databases">
        <authorList>
            <person name="Chiriac C."/>
            <person name="Salcher M."/>
            <person name="Ghai R."/>
            <person name="Kavagutti S V."/>
        </authorList>
    </citation>
    <scope>NUCLEOTIDE SEQUENCE</scope>
</reference>
<protein>
    <submittedName>
        <fullName evidence="1">Uncharacterized protein</fullName>
    </submittedName>
</protein>
<dbReference type="EMBL" id="LR798261">
    <property type="protein sequence ID" value="CAB5218725.1"/>
    <property type="molecule type" value="Genomic_DNA"/>
</dbReference>
<organism evidence="1">
    <name type="scientific">uncultured Caudovirales phage</name>
    <dbReference type="NCBI Taxonomy" id="2100421"/>
    <lineage>
        <taxon>Viruses</taxon>
        <taxon>Duplodnaviria</taxon>
        <taxon>Heunggongvirae</taxon>
        <taxon>Uroviricota</taxon>
        <taxon>Caudoviricetes</taxon>
        <taxon>Peduoviridae</taxon>
        <taxon>Maltschvirus</taxon>
        <taxon>Maltschvirus maltsch</taxon>
    </lineage>
</organism>